<feature type="compositionally biased region" description="Basic residues" evidence="1">
    <location>
        <begin position="105"/>
        <end position="115"/>
    </location>
</feature>
<dbReference type="Proteomes" id="UP000002038">
    <property type="component" value="Unassembled WGS sequence"/>
</dbReference>
<dbReference type="RefSeq" id="XP_031580105.1">
    <property type="nucleotide sequence ID" value="XM_031723037.1"/>
</dbReference>
<dbReference type="GeneID" id="8502605"/>
<evidence type="ECO:0000313" key="2">
    <source>
        <dbReference type="EMBL" id="OAT11898.1"/>
    </source>
</evidence>
<dbReference type="KEGG" id="bgh:BDBG_07312"/>
<evidence type="ECO:0000313" key="3">
    <source>
        <dbReference type="Proteomes" id="UP000002038"/>
    </source>
</evidence>
<name>A0A179UXP7_BLAGS</name>
<organism evidence="2 3">
    <name type="scientific">Blastomyces gilchristii (strain SLH14081)</name>
    <name type="common">Blastomyces dermatitidis</name>
    <dbReference type="NCBI Taxonomy" id="559298"/>
    <lineage>
        <taxon>Eukaryota</taxon>
        <taxon>Fungi</taxon>
        <taxon>Dikarya</taxon>
        <taxon>Ascomycota</taxon>
        <taxon>Pezizomycotina</taxon>
        <taxon>Eurotiomycetes</taxon>
        <taxon>Eurotiomycetidae</taxon>
        <taxon>Onygenales</taxon>
        <taxon>Ajellomycetaceae</taxon>
        <taxon>Blastomyces</taxon>
    </lineage>
</organism>
<accession>A0A179UXP7</accession>
<feature type="region of interest" description="Disordered" evidence="1">
    <location>
        <begin position="79"/>
        <end position="115"/>
    </location>
</feature>
<dbReference type="EMBL" id="GG657465">
    <property type="protein sequence ID" value="OAT11898.1"/>
    <property type="molecule type" value="Genomic_DNA"/>
</dbReference>
<gene>
    <name evidence="2" type="ORF">BDBG_07312</name>
</gene>
<sequence>MSISSSVRMDFKRTLITALAHFNPSDVIQSPELYHGFSCFFSRESGLNLLQFLCSSHQIFPSQSTRAISQLIARPANSQLASAPPASPPASPPAARCSPAPLLRQPKRKRSAKKVQQKRLLHYEAGFSELQNSVMKTAETYFKDKTTCCDLVDISVHLINSQPLEETVYKSLWKRSVDIFSKTDSKASRVRRLEAGRAVLQRERFANVYADRLGMLLFRIELDEMILSVPDNECRQGIGKATIAYGKYAKEADVDVEYVSQTRSLSRNYARLVTICGPGILACLNEQRSRMWERGSVDVDLLLKFVKDKYPEREKIFRRHDQLCAKAILGGLRAYGWEDDEIFQSKGEVLTAVRKYFGEPVQGATNKEPSSKRLYRGLQAQDFEQHVPRAYPLGDLSHRINSHSDAPMRALAAAATQRESTYQLQPTDSVRAAPLNIIPSDVGNTQSRLNPGDCQAYQSPTVHTLPNTNVETRFAFSSPRQPSIPYSVSINLDSWSAFSPSRQHSIHPSANLLPSANLDSWSAFLSLRQSSTVPPDADQPPIDPTTAVYSTDINLDSWTSFLTPGQSSGGC</sequence>
<dbReference type="VEuPathDB" id="FungiDB:BDBG_07312"/>
<dbReference type="OrthoDB" id="4204771at2759"/>
<dbReference type="AlphaFoldDB" id="A0A179UXP7"/>
<proteinExistence type="predicted"/>
<keyword evidence="3" id="KW-1185">Reference proteome</keyword>
<reference evidence="3" key="2">
    <citation type="journal article" date="2015" name="PLoS Genet.">
        <title>The dynamic genome and transcriptome of the human fungal pathogen Blastomyces and close relative Emmonsia.</title>
        <authorList>
            <person name="Munoz J.F."/>
            <person name="Gauthier G.M."/>
            <person name="Desjardins C.A."/>
            <person name="Gallo J.E."/>
            <person name="Holder J."/>
            <person name="Sullivan T.D."/>
            <person name="Marty A.J."/>
            <person name="Carmen J.C."/>
            <person name="Chen Z."/>
            <person name="Ding L."/>
            <person name="Gujja S."/>
            <person name="Magrini V."/>
            <person name="Misas E."/>
            <person name="Mitreva M."/>
            <person name="Priest M."/>
            <person name="Saif S."/>
            <person name="Whiston E.A."/>
            <person name="Young S."/>
            <person name="Zeng Q."/>
            <person name="Goldman W.E."/>
            <person name="Mardis E.R."/>
            <person name="Taylor J.W."/>
            <person name="McEwen J.G."/>
            <person name="Clay O.K."/>
            <person name="Klein B.S."/>
            <person name="Cuomo C.A."/>
        </authorList>
    </citation>
    <scope>NUCLEOTIDE SEQUENCE [LARGE SCALE GENOMIC DNA]</scope>
    <source>
        <strain evidence="3">SLH14081</strain>
    </source>
</reference>
<dbReference type="EMBL" id="GG657465">
    <property type="protein sequence ID" value="OAT11897.1"/>
    <property type="molecule type" value="Genomic_DNA"/>
</dbReference>
<reference evidence="2" key="1">
    <citation type="submission" date="2009-02" db="EMBL/GenBank/DDBJ databases">
        <title>The Genome Sequence of Blastomyces dermatitidis strain SLH14081.</title>
        <authorList>
            <consortium name="The Broad Institute Genome Sequencing Platform"/>
            <consortium name="Broad Institute Microbial Sequencing Center."/>
            <person name="Champion M."/>
            <person name="Cuomo C."/>
            <person name="Ma L.-J."/>
            <person name="Henn M.R."/>
            <person name="Klein B."/>
            <person name="Goldman B."/>
            <person name="Young S."/>
            <person name="Kodira C.D."/>
            <person name="Zeng Q."/>
            <person name="Koehrsen M."/>
            <person name="Alvarado L."/>
            <person name="Berlin A.M."/>
            <person name="Heiman D.I."/>
            <person name="Hepburn T.A."/>
            <person name="Saif S."/>
            <person name="Shea T.D."/>
            <person name="Shenoy N."/>
            <person name="Sykes S."/>
            <person name="Galagan J."/>
            <person name="Nusbaum C."/>
            <person name="Birren B."/>
        </authorList>
    </citation>
    <scope>NUCLEOTIDE SEQUENCE</scope>
    <source>
        <strain evidence="2">SLH14081</strain>
    </source>
</reference>
<protein>
    <submittedName>
        <fullName evidence="2">Uncharacterized protein</fullName>
    </submittedName>
</protein>
<evidence type="ECO:0000256" key="1">
    <source>
        <dbReference type="SAM" id="MobiDB-lite"/>
    </source>
</evidence>
<dbReference type="RefSeq" id="XP_031580104.1">
    <property type="nucleotide sequence ID" value="XM_031723036.1"/>
</dbReference>